<feature type="chain" id="PRO_5016861006" description="DUF1579 domain-containing protein" evidence="1">
    <location>
        <begin position="33"/>
        <end position="355"/>
    </location>
</feature>
<name>A0A371K175_9GAMM</name>
<dbReference type="Proteomes" id="UP000264492">
    <property type="component" value="Unassembled WGS sequence"/>
</dbReference>
<proteinExistence type="predicted"/>
<evidence type="ECO:0000256" key="1">
    <source>
        <dbReference type="SAM" id="SignalP"/>
    </source>
</evidence>
<keyword evidence="1" id="KW-0732">Signal</keyword>
<evidence type="ECO:0008006" key="4">
    <source>
        <dbReference type="Google" id="ProtNLM"/>
    </source>
</evidence>
<gene>
    <name evidence="2" type="ORF">DX914_14425</name>
</gene>
<reference evidence="2 3" key="1">
    <citation type="submission" date="2018-08" db="EMBL/GenBank/DDBJ databases">
        <title>Lysobacter sp. zong2l5, whole genome shotgun sequence.</title>
        <authorList>
            <person name="Zhang X."/>
            <person name="Feng G."/>
            <person name="Zhu H."/>
        </authorList>
    </citation>
    <scope>NUCLEOTIDE SEQUENCE [LARGE SCALE GENOMIC DNA]</scope>
    <source>
        <strain evidence="3">zong2l5</strain>
    </source>
</reference>
<accession>A0A371K175</accession>
<dbReference type="PROSITE" id="PS51318">
    <property type="entry name" value="TAT"/>
    <property type="match status" value="1"/>
</dbReference>
<comment type="caution">
    <text evidence="2">The sequence shown here is derived from an EMBL/GenBank/DDBJ whole genome shotgun (WGS) entry which is preliminary data.</text>
</comment>
<dbReference type="InterPro" id="IPR006311">
    <property type="entry name" value="TAT_signal"/>
</dbReference>
<evidence type="ECO:0000313" key="2">
    <source>
        <dbReference type="EMBL" id="RDZ27602.1"/>
    </source>
</evidence>
<organism evidence="2 3">
    <name type="scientific">Lysobacter silvisoli</name>
    <dbReference type="NCBI Taxonomy" id="2293254"/>
    <lineage>
        <taxon>Bacteria</taxon>
        <taxon>Pseudomonadati</taxon>
        <taxon>Pseudomonadota</taxon>
        <taxon>Gammaproteobacteria</taxon>
        <taxon>Lysobacterales</taxon>
        <taxon>Lysobacteraceae</taxon>
        <taxon>Lysobacter</taxon>
    </lineage>
</organism>
<feature type="signal peptide" evidence="1">
    <location>
        <begin position="1"/>
        <end position="32"/>
    </location>
</feature>
<dbReference type="AlphaFoldDB" id="A0A371K175"/>
<evidence type="ECO:0000313" key="3">
    <source>
        <dbReference type="Proteomes" id="UP000264492"/>
    </source>
</evidence>
<keyword evidence="3" id="KW-1185">Reference proteome</keyword>
<sequence>MLLPSRRRLLLAAAAAGGVAALGLPPWLQAHAAAAPARAHDWDWLIGNWDVHHRRLRERLAGSDEWEEFGGKSAVWSTLGGLGTVDDNLVELPGGRYHGLGLRAYDEASDRWAIWWIDGRNPTHIDPPVRGGFDGDGGTFYGDDTFKGKPITMRFRWHDIHGAKPWWEQAFSPDQGRSWEVNWRNWFTRTAAEPSPLPLLPGYERDFDFLAGRWKVQHRRLRQRLANSDQWDEFDGSFVNWPVLGGRGNVGDNVMNFPSGTVRGVGFRAYDPARRQWLSWWLDGRAPTAIGAPLRGGFADGIGRFDGDDSHQGRPVRTRVTWTNITERTARWSQSSSADEGKTWELNWVSDFSRA</sequence>
<protein>
    <recommendedName>
        <fullName evidence="4">DUF1579 domain-containing protein</fullName>
    </recommendedName>
</protein>
<dbReference type="EMBL" id="QTSU01000002">
    <property type="protein sequence ID" value="RDZ27602.1"/>
    <property type="molecule type" value="Genomic_DNA"/>
</dbReference>
<dbReference type="OrthoDB" id="9814791at2"/>